<organism evidence="2 3">
    <name type="scientific">Cuscuta epithymum</name>
    <dbReference type="NCBI Taxonomy" id="186058"/>
    <lineage>
        <taxon>Eukaryota</taxon>
        <taxon>Viridiplantae</taxon>
        <taxon>Streptophyta</taxon>
        <taxon>Embryophyta</taxon>
        <taxon>Tracheophyta</taxon>
        <taxon>Spermatophyta</taxon>
        <taxon>Magnoliopsida</taxon>
        <taxon>eudicotyledons</taxon>
        <taxon>Gunneridae</taxon>
        <taxon>Pentapetalae</taxon>
        <taxon>asterids</taxon>
        <taxon>lamiids</taxon>
        <taxon>Solanales</taxon>
        <taxon>Convolvulaceae</taxon>
        <taxon>Cuscuteae</taxon>
        <taxon>Cuscuta</taxon>
        <taxon>Cuscuta subgen. Cuscuta</taxon>
    </lineage>
</organism>
<dbReference type="EMBL" id="CAMAPF010000005">
    <property type="protein sequence ID" value="CAH9053763.1"/>
    <property type="molecule type" value="Genomic_DNA"/>
</dbReference>
<reference evidence="2" key="1">
    <citation type="submission" date="2022-07" db="EMBL/GenBank/DDBJ databases">
        <authorList>
            <person name="Macas J."/>
            <person name="Novak P."/>
            <person name="Neumann P."/>
        </authorList>
    </citation>
    <scope>NUCLEOTIDE SEQUENCE</scope>
</reference>
<sequence>MDGLQVGRGRCIKLVLEKNSGDYVVQGKIQVNYILTIKWSNGQGGETQVWFFADALNRITIESKLFYFSPSPSGLHITQFKDSRSYSISFDHGGFDWLCDSFRQLQSGFSWNFTRFENPRKLTLSLDSNRYGRFTCLRSYDKGISTTIIVPEGRNEQGFGLFYMTLLRHLDLLKEVKNGALQSCSEDLGNICSYTSDKYDFENTESIPFLLFHADLVDYGYYTTFDPWSPLRETSSIFEASVVGTDVGLNPGEIPKVTPLTVSVEGTMDSSNKEASHSNEQREQNNSAQKADIQGSTITLDMSSSDLNSSSSKEITNCSKKNVKENDNVFSKRKVVGKKTTISYPSLQDLITQFKADEMSLDKRMKPQTLVQSVGFSSSTSSVTSRGLVDQNDLMEATEDCSFTPVISRRNKKKLAIQATSMQTRSQLRLKA</sequence>
<feature type="region of interest" description="Disordered" evidence="1">
    <location>
        <begin position="267"/>
        <end position="292"/>
    </location>
</feature>
<dbReference type="Proteomes" id="UP001152523">
    <property type="component" value="Unassembled WGS sequence"/>
</dbReference>
<evidence type="ECO:0000313" key="2">
    <source>
        <dbReference type="EMBL" id="CAH9053763.1"/>
    </source>
</evidence>
<evidence type="ECO:0000256" key="1">
    <source>
        <dbReference type="SAM" id="MobiDB-lite"/>
    </source>
</evidence>
<name>A0AAV0C0A2_9ASTE</name>
<feature type="compositionally biased region" description="Basic and acidic residues" evidence="1">
    <location>
        <begin position="271"/>
        <end position="283"/>
    </location>
</feature>
<dbReference type="AlphaFoldDB" id="A0AAV0C0A2"/>
<gene>
    <name evidence="2" type="ORF">CEPIT_LOCUS564</name>
</gene>
<comment type="caution">
    <text evidence="2">The sequence shown here is derived from an EMBL/GenBank/DDBJ whole genome shotgun (WGS) entry which is preliminary data.</text>
</comment>
<proteinExistence type="predicted"/>
<evidence type="ECO:0000313" key="3">
    <source>
        <dbReference type="Proteomes" id="UP001152523"/>
    </source>
</evidence>
<protein>
    <submittedName>
        <fullName evidence="2">Uncharacterized protein</fullName>
    </submittedName>
</protein>
<keyword evidence="3" id="KW-1185">Reference proteome</keyword>
<accession>A0AAV0C0A2</accession>